<keyword evidence="6" id="KW-1185">Reference proteome</keyword>
<proteinExistence type="inferred from homology"/>
<organism evidence="5 6">
    <name type="scientific">Flavobacterium soyangense</name>
    <dbReference type="NCBI Taxonomy" id="2023265"/>
    <lineage>
        <taxon>Bacteria</taxon>
        <taxon>Pseudomonadati</taxon>
        <taxon>Bacteroidota</taxon>
        <taxon>Flavobacteriia</taxon>
        <taxon>Flavobacteriales</taxon>
        <taxon>Flavobacteriaceae</taxon>
        <taxon>Flavobacterium</taxon>
    </lineage>
</organism>
<comment type="similarity">
    <text evidence="1">Belongs to the glycosyltransferase 2 family.</text>
</comment>
<feature type="domain" description="Glycosyltransferase 2-like" evidence="4">
    <location>
        <begin position="8"/>
        <end position="180"/>
    </location>
</feature>
<dbReference type="CDD" id="cd04186">
    <property type="entry name" value="GT_2_like_c"/>
    <property type="match status" value="1"/>
</dbReference>
<dbReference type="GO" id="GO:0016757">
    <property type="term" value="F:glycosyltransferase activity"/>
    <property type="evidence" value="ECO:0007669"/>
    <property type="project" value="UniProtKB-KW"/>
</dbReference>
<evidence type="ECO:0000313" key="5">
    <source>
        <dbReference type="EMBL" id="MBF2707577.1"/>
    </source>
</evidence>
<dbReference type="SUPFAM" id="SSF53448">
    <property type="entry name" value="Nucleotide-diphospho-sugar transferases"/>
    <property type="match status" value="1"/>
</dbReference>
<dbReference type="PANTHER" id="PTHR43179:SF12">
    <property type="entry name" value="GALACTOFURANOSYLTRANSFERASE GLFT2"/>
    <property type="match status" value="1"/>
</dbReference>
<sequence length="306" mass="35109">MRELPLVSIITVNYNGTEITDHFLNSLLQISYKNIEVFVVDNASKVLPDELKIKYPFIKLIKSKTNVGFAAGNNLGMRAAKGKYFFLLNNDTEVAPNFLEPIVELMETNENIGIASSKLLYYSKPNTIQYAGHNGINVYTGRGFVVGYLNTNSEKYNTSYKTELAHGAAMMISRKALNKIGLMAELFFLYYEEIDFCERVKQAGFEIWFCGRSVVYHKESMSTGKSSPLKTYYLTRNRLIYSRRNTKAFQHYACVLFFLFISFPKGVLELFFKGEFTLLSAFTRGVIWHFKGNDIYNNEGIIYDDF</sequence>
<evidence type="ECO:0000256" key="1">
    <source>
        <dbReference type="ARBA" id="ARBA00006739"/>
    </source>
</evidence>
<dbReference type="EMBL" id="JADHEC010000004">
    <property type="protein sequence ID" value="MBF2707577.1"/>
    <property type="molecule type" value="Genomic_DNA"/>
</dbReference>
<dbReference type="InterPro" id="IPR029044">
    <property type="entry name" value="Nucleotide-diphossugar_trans"/>
</dbReference>
<gene>
    <name evidence="5" type="ORF">IR213_03065</name>
</gene>
<keyword evidence="3" id="KW-0808">Transferase</keyword>
<dbReference type="Gene3D" id="3.90.550.10">
    <property type="entry name" value="Spore Coat Polysaccharide Biosynthesis Protein SpsA, Chain A"/>
    <property type="match status" value="1"/>
</dbReference>
<dbReference type="RefSeq" id="WP_194310842.1">
    <property type="nucleotide sequence ID" value="NZ_JADHEC010000004.1"/>
</dbReference>
<keyword evidence="2" id="KW-0328">Glycosyltransferase</keyword>
<name>A0A930UB24_9FLAO</name>
<protein>
    <submittedName>
        <fullName evidence="5">Glycosyltransferase family 2 protein</fullName>
    </submittedName>
</protein>
<evidence type="ECO:0000313" key="6">
    <source>
        <dbReference type="Proteomes" id="UP000646211"/>
    </source>
</evidence>
<reference evidence="5" key="1">
    <citation type="submission" date="2020-11" db="EMBL/GenBank/DDBJ databases">
        <title>Genome of Flavobacterium soyangense.</title>
        <authorList>
            <person name="Liu Q."/>
            <person name="Xin Y.-H."/>
        </authorList>
    </citation>
    <scope>NUCLEOTIDE SEQUENCE</scope>
    <source>
        <strain evidence="5">CGMCC 1.13493</strain>
    </source>
</reference>
<accession>A0A930UB24</accession>
<dbReference type="Proteomes" id="UP000646211">
    <property type="component" value="Unassembled WGS sequence"/>
</dbReference>
<dbReference type="AlphaFoldDB" id="A0A930UB24"/>
<dbReference type="Pfam" id="PF00535">
    <property type="entry name" value="Glycos_transf_2"/>
    <property type="match status" value="1"/>
</dbReference>
<evidence type="ECO:0000256" key="3">
    <source>
        <dbReference type="ARBA" id="ARBA00022679"/>
    </source>
</evidence>
<dbReference type="InterPro" id="IPR001173">
    <property type="entry name" value="Glyco_trans_2-like"/>
</dbReference>
<evidence type="ECO:0000259" key="4">
    <source>
        <dbReference type="Pfam" id="PF00535"/>
    </source>
</evidence>
<comment type="caution">
    <text evidence="5">The sequence shown here is derived from an EMBL/GenBank/DDBJ whole genome shotgun (WGS) entry which is preliminary data.</text>
</comment>
<evidence type="ECO:0000256" key="2">
    <source>
        <dbReference type="ARBA" id="ARBA00022676"/>
    </source>
</evidence>
<dbReference type="PANTHER" id="PTHR43179">
    <property type="entry name" value="RHAMNOSYLTRANSFERASE WBBL"/>
    <property type="match status" value="1"/>
</dbReference>